<feature type="compositionally biased region" description="Basic and acidic residues" evidence="1">
    <location>
        <begin position="122"/>
        <end position="139"/>
    </location>
</feature>
<feature type="region of interest" description="Disordered" evidence="1">
    <location>
        <begin position="1"/>
        <end position="168"/>
    </location>
</feature>
<dbReference type="EMBL" id="HBFK01010939">
    <property type="protein sequence ID" value="CAD8740043.1"/>
    <property type="molecule type" value="Transcribed_RNA"/>
</dbReference>
<evidence type="ECO:0000256" key="1">
    <source>
        <dbReference type="SAM" id="MobiDB-lite"/>
    </source>
</evidence>
<reference evidence="3" key="1">
    <citation type="submission" date="2021-01" db="EMBL/GenBank/DDBJ databases">
        <authorList>
            <person name="Corre E."/>
            <person name="Pelletier E."/>
            <person name="Niang G."/>
            <person name="Scheremetjew M."/>
            <person name="Finn R."/>
            <person name="Kale V."/>
            <person name="Holt S."/>
            <person name="Cochrane G."/>
            <person name="Meng A."/>
            <person name="Brown T."/>
            <person name="Cohen L."/>
        </authorList>
    </citation>
    <scope>NUCLEOTIDE SEQUENCE</scope>
    <source>
        <strain evidence="2">CCMP441</strain>
        <strain evidence="3">CCMP644</strain>
    </source>
</reference>
<organism evidence="3">
    <name type="scientific">Hemiselmis andersenii</name>
    <name type="common">Cryptophyte alga</name>
    <dbReference type="NCBI Taxonomy" id="464988"/>
    <lineage>
        <taxon>Eukaryota</taxon>
        <taxon>Cryptophyceae</taxon>
        <taxon>Cryptomonadales</taxon>
        <taxon>Hemiselmidaceae</taxon>
        <taxon>Hemiselmis</taxon>
    </lineage>
</organism>
<evidence type="ECO:0000313" key="3">
    <source>
        <dbReference type="EMBL" id="CAD8979064.1"/>
    </source>
</evidence>
<protein>
    <submittedName>
        <fullName evidence="3">Uncharacterized protein</fullName>
    </submittedName>
</protein>
<feature type="compositionally biased region" description="Low complexity" evidence="1">
    <location>
        <begin position="308"/>
        <end position="319"/>
    </location>
</feature>
<name>A0A6U4MN01_HEMAN</name>
<feature type="region of interest" description="Disordered" evidence="1">
    <location>
        <begin position="290"/>
        <end position="368"/>
    </location>
</feature>
<proteinExistence type="predicted"/>
<sequence length="434" mass="46685">MDLAHSHNNHRQQGSGRNRGGHPGARAAQTSDKVRSSLMDRFESTNKRELSVGADDGHGGIRQRKGGSRERRTAIAQEDVPAGGSQRAPRKQLAGMFSNSVRSSVVRKSHKAGQSQRVHQKRFSESEFFLGDHEHDKENAPAADPESVSGARSRRGDRQASLAFDSLEEDVDYVGEEEKMSVLGESVDQDSGPPPSLTGKILERKLLVQQMVASSFETEVSEEEARLEAFAAANYRACRKVADSSENEGLGAGGAGRVTAECIRFEQGALQALAQLHDFYRVQSASPTVSQFQTPTLPISEPRRAFTSASRPPSHPSSATQRSVQRTLRGDAHAMAARSVSREAEQPRPMLRSAATTTGAAGGGLGSMAFRDPRDAPLFSGFRFGGFAAPTQFVSPRLPYQVGSALDVGQGLPAVSSSDDTIAQSMMLPDVWTP</sequence>
<gene>
    <name evidence="3" type="ORF">HAND00432_LOCUS30074</name>
    <name evidence="2" type="ORF">HAND1043_LOCUS6535</name>
</gene>
<evidence type="ECO:0000313" key="2">
    <source>
        <dbReference type="EMBL" id="CAD8740043.1"/>
    </source>
</evidence>
<feature type="compositionally biased region" description="Basic and acidic residues" evidence="1">
    <location>
        <begin position="32"/>
        <end position="59"/>
    </location>
</feature>
<dbReference type="EMBL" id="HBFX01049973">
    <property type="protein sequence ID" value="CAD8979064.1"/>
    <property type="molecule type" value="Transcribed_RNA"/>
</dbReference>
<dbReference type="AlphaFoldDB" id="A0A6U4MN01"/>
<accession>A0A6U4MN01</accession>